<sequence length="250" mass="27252">MGKVIYGRHAVLQALNNPHRSFEKLILYRGVQGESIGKILARAQAMGIAIEVVEDKRVFERWVGKGKVAHQGVLLLTRLEEQFTWRDILEQVSGDRGAIVAFLDRIEDPRNLGALVRTAAFFGARGVLVSKAQTAPLNSSALKAAAGGFEVLPVVQVNNFAGVIKEFKEAGVFMVGLEVGEGQPLWDIDVREVPVALVVGGEDKGIRKLVRSQCDFLAFIPSGGKLASLNVSVAFGIGMYHLFKQKRCLQ</sequence>
<evidence type="ECO:0000256" key="2">
    <source>
        <dbReference type="ARBA" id="ARBA00022679"/>
    </source>
</evidence>
<evidence type="ECO:0000259" key="3">
    <source>
        <dbReference type="SMART" id="SM00967"/>
    </source>
</evidence>
<protein>
    <submittedName>
        <fullName evidence="4">23S rRNA (Guanosine(2251)-2'-O)-methyltransferase RlmB</fullName>
    </submittedName>
</protein>
<organism evidence="4 5">
    <name type="scientific">Thermatribacter velox</name>
    <dbReference type="NCBI Taxonomy" id="3039681"/>
    <lineage>
        <taxon>Bacteria</taxon>
        <taxon>Pseudomonadati</taxon>
        <taxon>Atribacterota</taxon>
        <taxon>Atribacteria</taxon>
        <taxon>Atribacterales</taxon>
        <taxon>Thermatribacteraceae</taxon>
        <taxon>Thermatribacter</taxon>
    </lineage>
</organism>
<dbReference type="InterPro" id="IPR029064">
    <property type="entry name" value="Ribosomal_eL30-like_sf"/>
</dbReference>
<proteinExistence type="predicted"/>
<dbReference type="InterPro" id="IPR029026">
    <property type="entry name" value="tRNA_m1G_MTases_N"/>
</dbReference>
<keyword evidence="2" id="KW-0808">Transferase</keyword>
<dbReference type="SUPFAM" id="SSF75217">
    <property type="entry name" value="alpha/beta knot"/>
    <property type="match status" value="1"/>
</dbReference>
<keyword evidence="1" id="KW-0489">Methyltransferase</keyword>
<dbReference type="Pfam" id="PF00588">
    <property type="entry name" value="SpoU_methylase"/>
    <property type="match status" value="1"/>
</dbReference>
<feature type="domain" description="RNA 2-O ribose methyltransferase substrate binding" evidence="3">
    <location>
        <begin position="4"/>
        <end position="83"/>
    </location>
</feature>
<dbReference type="PANTHER" id="PTHR46429">
    <property type="entry name" value="23S RRNA (GUANOSINE-2'-O-)-METHYLTRANSFERASE RLMB"/>
    <property type="match status" value="1"/>
</dbReference>
<dbReference type="CDD" id="cd18103">
    <property type="entry name" value="SpoU-like_RlmB"/>
    <property type="match status" value="1"/>
</dbReference>
<dbReference type="NCBIfam" id="TIGR00186">
    <property type="entry name" value="rRNA_methyl_3"/>
    <property type="match status" value="1"/>
</dbReference>
<keyword evidence="5" id="KW-1185">Reference proteome</keyword>
<dbReference type="EMBL" id="CP121689">
    <property type="protein sequence ID" value="WZL76836.1"/>
    <property type="molecule type" value="Genomic_DNA"/>
</dbReference>
<evidence type="ECO:0000256" key="1">
    <source>
        <dbReference type="ARBA" id="ARBA00022603"/>
    </source>
</evidence>
<reference evidence="4 5" key="1">
    <citation type="submission" date="2023-03" db="EMBL/GenBank/DDBJ databases">
        <title>Novel Species.</title>
        <authorList>
            <person name="Ma S."/>
        </authorList>
    </citation>
    <scope>NUCLEOTIDE SEQUENCE [LARGE SCALE GENOMIC DNA]</scope>
    <source>
        <strain evidence="4 5">B11</strain>
    </source>
</reference>
<dbReference type="SUPFAM" id="SSF55315">
    <property type="entry name" value="L30e-like"/>
    <property type="match status" value="1"/>
</dbReference>
<dbReference type="SMART" id="SM00967">
    <property type="entry name" value="SpoU_sub_bind"/>
    <property type="match status" value="1"/>
</dbReference>
<dbReference type="RefSeq" id="WP_369019000.1">
    <property type="nucleotide sequence ID" value="NZ_CP121689.1"/>
</dbReference>
<dbReference type="InterPro" id="IPR013123">
    <property type="entry name" value="SpoU_subst-bd"/>
</dbReference>
<dbReference type="Pfam" id="PF08032">
    <property type="entry name" value="SpoU_sub_bind"/>
    <property type="match status" value="1"/>
</dbReference>
<dbReference type="InterPro" id="IPR001537">
    <property type="entry name" value="SpoU_MeTrfase"/>
</dbReference>
<dbReference type="Gene3D" id="3.40.1280.10">
    <property type="match status" value="1"/>
</dbReference>
<dbReference type="InterPro" id="IPR029028">
    <property type="entry name" value="Alpha/beta_knot_MTases"/>
</dbReference>
<dbReference type="Proteomes" id="UP001461341">
    <property type="component" value="Chromosome"/>
</dbReference>
<dbReference type="PANTHER" id="PTHR46429:SF1">
    <property type="entry name" value="23S RRNA (GUANOSINE-2'-O-)-METHYLTRANSFERASE RLMB"/>
    <property type="match status" value="1"/>
</dbReference>
<accession>A0ABZ2YF98</accession>
<evidence type="ECO:0000313" key="4">
    <source>
        <dbReference type="EMBL" id="WZL76836.1"/>
    </source>
</evidence>
<dbReference type="InterPro" id="IPR004441">
    <property type="entry name" value="rRNA_MeTrfase_TrmH"/>
</dbReference>
<evidence type="ECO:0000313" key="5">
    <source>
        <dbReference type="Proteomes" id="UP001461341"/>
    </source>
</evidence>
<name>A0ABZ2YF98_9BACT</name>
<gene>
    <name evidence="4" type="primary">rlmB</name>
    <name evidence="4" type="ORF">QBE54_03660</name>
</gene>
<dbReference type="Gene3D" id="3.30.1330.30">
    <property type="match status" value="1"/>
</dbReference>